<dbReference type="Pfam" id="PF08281">
    <property type="entry name" value="Sigma70_r4_2"/>
    <property type="match status" value="1"/>
</dbReference>
<dbReference type="eggNOG" id="COG1595">
    <property type="taxonomic scope" value="Bacteria"/>
</dbReference>
<dbReference type="Gene3D" id="1.10.10.10">
    <property type="entry name" value="Winged helix-like DNA-binding domain superfamily/Winged helix DNA-binding domain"/>
    <property type="match status" value="1"/>
</dbReference>
<dbReference type="Proteomes" id="UP000027064">
    <property type="component" value="Unassembled WGS sequence"/>
</dbReference>
<dbReference type="SUPFAM" id="SSF88946">
    <property type="entry name" value="Sigma2 domain of RNA polymerase sigma factors"/>
    <property type="match status" value="1"/>
</dbReference>
<proteinExistence type="inferred from homology"/>
<dbReference type="SUPFAM" id="SSF88659">
    <property type="entry name" value="Sigma3 and sigma4 domains of RNA polymerase sigma factors"/>
    <property type="match status" value="1"/>
</dbReference>
<dbReference type="NCBIfam" id="TIGR02937">
    <property type="entry name" value="sigma70-ECF"/>
    <property type="match status" value="1"/>
</dbReference>
<dbReference type="CDD" id="cd06171">
    <property type="entry name" value="Sigma70_r4"/>
    <property type="match status" value="1"/>
</dbReference>
<name>A0A066WPH0_9FLAO</name>
<dbReference type="PATRIC" id="fig|1492738.3.peg.1145"/>
<feature type="domain" description="RNA polymerase sigma-70 region 2" evidence="5">
    <location>
        <begin position="25"/>
        <end position="90"/>
    </location>
</feature>
<dbReference type="InterPro" id="IPR036388">
    <property type="entry name" value="WH-like_DNA-bd_sf"/>
</dbReference>
<dbReference type="AlphaFoldDB" id="A0A066WPH0"/>
<dbReference type="Gene3D" id="1.10.1740.10">
    <property type="match status" value="1"/>
</dbReference>
<dbReference type="InterPro" id="IPR013325">
    <property type="entry name" value="RNA_pol_sigma_r2"/>
</dbReference>
<dbReference type="GO" id="GO:0016987">
    <property type="term" value="F:sigma factor activity"/>
    <property type="evidence" value="ECO:0007669"/>
    <property type="project" value="UniProtKB-KW"/>
</dbReference>
<dbReference type="InterPro" id="IPR014284">
    <property type="entry name" value="RNA_pol_sigma-70_dom"/>
</dbReference>
<evidence type="ECO:0000256" key="4">
    <source>
        <dbReference type="ARBA" id="ARBA00023163"/>
    </source>
</evidence>
<dbReference type="InterPro" id="IPR013249">
    <property type="entry name" value="RNA_pol_sigma70_r4_t2"/>
</dbReference>
<evidence type="ECO:0000313" key="7">
    <source>
        <dbReference type="EMBL" id="KDN55761.1"/>
    </source>
</evidence>
<keyword evidence="3" id="KW-0731">Sigma factor</keyword>
<dbReference type="OrthoDB" id="9780326at2"/>
<dbReference type="PANTHER" id="PTHR43133:SF51">
    <property type="entry name" value="RNA POLYMERASE SIGMA FACTOR"/>
    <property type="match status" value="1"/>
</dbReference>
<feature type="domain" description="RNA polymerase sigma factor 70 region 4 type 2" evidence="6">
    <location>
        <begin position="122"/>
        <end position="173"/>
    </location>
</feature>
<dbReference type="Pfam" id="PF04542">
    <property type="entry name" value="Sigma70_r2"/>
    <property type="match status" value="1"/>
</dbReference>
<reference evidence="7 8" key="1">
    <citation type="submission" date="2014-05" db="EMBL/GenBank/DDBJ databases">
        <title>Genome Sequence of Flavobacterium sp. EM1321.</title>
        <authorList>
            <person name="Shin S.-K."/>
            <person name="Yi H."/>
        </authorList>
    </citation>
    <scope>NUCLEOTIDE SEQUENCE [LARGE SCALE GENOMIC DNA]</scope>
    <source>
        <strain evidence="7 8">EM1321</strain>
    </source>
</reference>
<gene>
    <name evidence="7" type="ORF">FEM21_11520</name>
</gene>
<dbReference type="InterPro" id="IPR013324">
    <property type="entry name" value="RNA_pol_sigma_r3/r4-like"/>
</dbReference>
<sequence length="180" mass="20852">MLDEKEFIQQLLNPKTQNEAFQQLLHTYQKPLYNHIRNIVLNHDDTDDVLQNTFIKVFQNLKNFKGESKLFSWMYRIATNEALTFLNQKAKKSGISSETLQNKAIDNLKADVYFDGNEIQIALHKAIATLPEKQQLVFKMKYFEELKYEEISEILGTSVGALKASYHHAVKKIEALLSTN</sequence>
<evidence type="ECO:0000256" key="1">
    <source>
        <dbReference type="ARBA" id="ARBA00010641"/>
    </source>
</evidence>
<keyword evidence="8" id="KW-1185">Reference proteome</keyword>
<dbReference type="RefSeq" id="WP_035658791.1">
    <property type="nucleotide sequence ID" value="NZ_JNCA01000010.1"/>
</dbReference>
<dbReference type="GO" id="GO:0006352">
    <property type="term" value="P:DNA-templated transcription initiation"/>
    <property type="evidence" value="ECO:0007669"/>
    <property type="project" value="InterPro"/>
</dbReference>
<dbReference type="InterPro" id="IPR039425">
    <property type="entry name" value="RNA_pol_sigma-70-like"/>
</dbReference>
<comment type="caution">
    <text evidence="7">The sequence shown here is derived from an EMBL/GenBank/DDBJ whole genome shotgun (WGS) entry which is preliminary data.</text>
</comment>
<evidence type="ECO:0000259" key="5">
    <source>
        <dbReference type="Pfam" id="PF04542"/>
    </source>
</evidence>
<dbReference type="EMBL" id="JNCA01000010">
    <property type="protein sequence ID" value="KDN55761.1"/>
    <property type="molecule type" value="Genomic_DNA"/>
</dbReference>
<organism evidence="7 8">
    <name type="scientific">Flavobacterium seoulense</name>
    <dbReference type="NCBI Taxonomy" id="1492738"/>
    <lineage>
        <taxon>Bacteria</taxon>
        <taxon>Pseudomonadati</taxon>
        <taxon>Bacteroidota</taxon>
        <taxon>Flavobacteriia</taxon>
        <taxon>Flavobacteriales</taxon>
        <taxon>Flavobacteriaceae</taxon>
        <taxon>Flavobacterium</taxon>
    </lineage>
</organism>
<dbReference type="InterPro" id="IPR007627">
    <property type="entry name" value="RNA_pol_sigma70_r2"/>
</dbReference>
<evidence type="ECO:0000256" key="3">
    <source>
        <dbReference type="ARBA" id="ARBA00023082"/>
    </source>
</evidence>
<keyword evidence="2" id="KW-0805">Transcription regulation</keyword>
<dbReference type="PANTHER" id="PTHR43133">
    <property type="entry name" value="RNA POLYMERASE ECF-TYPE SIGMA FACTO"/>
    <property type="match status" value="1"/>
</dbReference>
<protein>
    <submittedName>
        <fullName evidence="7">RNA polymerase sigma70 factor</fullName>
    </submittedName>
</protein>
<accession>A0A066WPH0</accession>
<keyword evidence="4" id="KW-0804">Transcription</keyword>
<evidence type="ECO:0000313" key="8">
    <source>
        <dbReference type="Proteomes" id="UP000027064"/>
    </source>
</evidence>
<dbReference type="GO" id="GO:0003677">
    <property type="term" value="F:DNA binding"/>
    <property type="evidence" value="ECO:0007669"/>
    <property type="project" value="InterPro"/>
</dbReference>
<evidence type="ECO:0000256" key="2">
    <source>
        <dbReference type="ARBA" id="ARBA00023015"/>
    </source>
</evidence>
<dbReference type="STRING" id="1492738.FEM21_11520"/>
<comment type="similarity">
    <text evidence="1">Belongs to the sigma-70 factor family. ECF subfamily.</text>
</comment>
<evidence type="ECO:0000259" key="6">
    <source>
        <dbReference type="Pfam" id="PF08281"/>
    </source>
</evidence>